<evidence type="ECO:0000256" key="4">
    <source>
        <dbReference type="ARBA" id="ARBA00023136"/>
    </source>
</evidence>
<dbReference type="PROSITE" id="PS50850">
    <property type="entry name" value="MFS"/>
    <property type="match status" value="1"/>
</dbReference>
<reference evidence="7 9" key="1">
    <citation type="submission" date="2018-07" db="EMBL/GenBank/DDBJ databases">
        <title>Brachybacterium saurashtrense DSM 23186 genome sequence.</title>
        <authorList>
            <person name="Guo L."/>
        </authorList>
    </citation>
    <scope>NUCLEOTIDE SEQUENCE [LARGE SCALE GENOMIC DNA]</scope>
    <source>
        <strain evidence="7 9">DSM 23186</strain>
    </source>
</reference>
<name>A0A345YRJ7_9MICO</name>
<keyword evidence="2 5" id="KW-0812">Transmembrane</keyword>
<accession>A0A345YRJ7</accession>
<dbReference type="GO" id="GO:0005886">
    <property type="term" value="C:plasma membrane"/>
    <property type="evidence" value="ECO:0007669"/>
    <property type="project" value="UniProtKB-SubCell"/>
</dbReference>
<dbReference type="CDD" id="cd17393">
    <property type="entry name" value="MFS_MosC_like"/>
    <property type="match status" value="1"/>
</dbReference>
<dbReference type="AlphaFoldDB" id="A0A345YRJ7"/>
<feature type="transmembrane region" description="Helical" evidence="5">
    <location>
        <begin position="43"/>
        <end position="61"/>
    </location>
</feature>
<feature type="transmembrane region" description="Helical" evidence="5">
    <location>
        <begin position="137"/>
        <end position="156"/>
    </location>
</feature>
<feature type="transmembrane region" description="Helical" evidence="5">
    <location>
        <begin position="222"/>
        <end position="239"/>
    </location>
</feature>
<dbReference type="InterPro" id="IPR036259">
    <property type="entry name" value="MFS_trans_sf"/>
</dbReference>
<feature type="transmembrane region" description="Helical" evidence="5">
    <location>
        <begin position="288"/>
        <end position="307"/>
    </location>
</feature>
<proteinExistence type="predicted"/>
<dbReference type="Gene3D" id="1.20.1250.20">
    <property type="entry name" value="MFS general substrate transporter like domains"/>
    <property type="match status" value="2"/>
</dbReference>
<feature type="domain" description="Major facilitator superfamily (MFS) profile" evidence="6">
    <location>
        <begin position="221"/>
        <end position="415"/>
    </location>
</feature>
<evidence type="ECO:0000313" key="8">
    <source>
        <dbReference type="EMBL" id="RRR24290.1"/>
    </source>
</evidence>
<evidence type="ECO:0000256" key="2">
    <source>
        <dbReference type="ARBA" id="ARBA00022692"/>
    </source>
</evidence>
<dbReference type="SUPFAM" id="SSF103473">
    <property type="entry name" value="MFS general substrate transporter"/>
    <property type="match status" value="1"/>
</dbReference>
<organism evidence="8 10">
    <name type="scientific">Brachybacterium saurashtrense</name>
    <dbReference type="NCBI Taxonomy" id="556288"/>
    <lineage>
        <taxon>Bacteria</taxon>
        <taxon>Bacillati</taxon>
        <taxon>Actinomycetota</taxon>
        <taxon>Actinomycetes</taxon>
        <taxon>Micrococcales</taxon>
        <taxon>Dermabacteraceae</taxon>
        <taxon>Brachybacterium</taxon>
    </lineage>
</organism>
<evidence type="ECO:0000259" key="6">
    <source>
        <dbReference type="PROSITE" id="PS50850"/>
    </source>
</evidence>
<dbReference type="Proteomes" id="UP000254236">
    <property type="component" value="Chromosome"/>
</dbReference>
<evidence type="ECO:0000313" key="10">
    <source>
        <dbReference type="Proteomes" id="UP000282185"/>
    </source>
</evidence>
<keyword evidence="3 5" id="KW-1133">Transmembrane helix</keyword>
<feature type="transmembrane region" description="Helical" evidence="5">
    <location>
        <begin position="375"/>
        <end position="394"/>
    </location>
</feature>
<evidence type="ECO:0000313" key="9">
    <source>
        <dbReference type="Proteomes" id="UP000254236"/>
    </source>
</evidence>
<dbReference type="InterPro" id="IPR020846">
    <property type="entry name" value="MFS_dom"/>
</dbReference>
<dbReference type="InterPro" id="IPR011701">
    <property type="entry name" value="MFS"/>
</dbReference>
<feature type="transmembrane region" description="Helical" evidence="5">
    <location>
        <begin position="12"/>
        <end position="37"/>
    </location>
</feature>
<dbReference type="InterPro" id="IPR051788">
    <property type="entry name" value="MFS_Transporter"/>
</dbReference>
<feature type="transmembrane region" description="Helical" evidence="5">
    <location>
        <begin position="259"/>
        <end position="276"/>
    </location>
</feature>
<dbReference type="PANTHER" id="PTHR23514:SF13">
    <property type="entry name" value="INNER MEMBRANE PROTEIN YBJJ"/>
    <property type="match status" value="1"/>
</dbReference>
<keyword evidence="9" id="KW-1185">Reference proteome</keyword>
<reference evidence="8 10" key="2">
    <citation type="submission" date="2018-08" db="EMBL/GenBank/DDBJ databases">
        <title>Brachybacterium saurashtrense DSM 23186.</title>
        <authorList>
            <person name="Li Y."/>
        </authorList>
    </citation>
    <scope>NUCLEOTIDE SEQUENCE [LARGE SCALE GENOMIC DNA]</scope>
    <source>
        <strain evidence="8 10">DSM 23186</strain>
    </source>
</reference>
<keyword evidence="4 5" id="KW-0472">Membrane</keyword>
<feature type="transmembrane region" description="Helical" evidence="5">
    <location>
        <begin position="73"/>
        <end position="92"/>
    </location>
</feature>
<dbReference type="RefSeq" id="WP_115414298.1">
    <property type="nucleotide sequence ID" value="NZ_CP031356.1"/>
</dbReference>
<dbReference type="Proteomes" id="UP000282185">
    <property type="component" value="Unassembled WGS sequence"/>
</dbReference>
<dbReference type="GO" id="GO:0022857">
    <property type="term" value="F:transmembrane transporter activity"/>
    <property type="evidence" value="ECO:0007669"/>
    <property type="project" value="InterPro"/>
</dbReference>
<sequence>MPPAAPPPLRRARAAVFATFFACGLAMGIWLVSIPAVQASTGISHAVLGGLILLLGLGGVLGMQASGALSQRVGSRPVTVVFLVLLGLAIVLPLQAGGAATLGAALVVFGLMNGAVDVAMNDQAVLVEREYGRPIMSAFHALWSVGGAVGALLGAGAQRLQLPLSLAAAVGTLVAVVSAVAVARHLIGRHPAEAAPQAGADGRTPAEAAPAPRLSGAMRRRVFGFAALAFLLMLSEGVANDWAALHAVEHLGLQASTAGLSYAVFAVSMTLGRLTVDRVAGRFGPAFVVRYGSALAATGLVLVMLSPVFVLTAAGWCLFGLGLAGVVPQLFTAAGAVSPARQSIIMSRVVGAGYVGQLAGPAIVGAAAGVVGLNLALLLPFLFCLLGIAIARIVTPDRSSEDDAGQDVGSASRER</sequence>
<dbReference type="OrthoDB" id="151222at2"/>
<feature type="transmembrane region" description="Helical" evidence="5">
    <location>
        <begin position="162"/>
        <end position="183"/>
    </location>
</feature>
<protein>
    <submittedName>
        <fullName evidence="8">MFS transporter</fullName>
    </submittedName>
</protein>
<evidence type="ECO:0000256" key="1">
    <source>
        <dbReference type="ARBA" id="ARBA00004651"/>
    </source>
</evidence>
<dbReference type="PANTHER" id="PTHR23514">
    <property type="entry name" value="BYPASS OF STOP CODON PROTEIN 6"/>
    <property type="match status" value="1"/>
</dbReference>
<dbReference type="EMBL" id="CP031356">
    <property type="protein sequence ID" value="AXK46549.1"/>
    <property type="molecule type" value="Genomic_DNA"/>
</dbReference>
<dbReference type="KEGG" id="bsau:DWV08_13615"/>
<feature type="transmembrane region" description="Helical" evidence="5">
    <location>
        <begin position="313"/>
        <end position="337"/>
    </location>
</feature>
<gene>
    <name evidence="7" type="ORF">DWV08_13615</name>
    <name evidence="8" type="ORF">DXU92_05365</name>
</gene>
<dbReference type="Pfam" id="PF07690">
    <property type="entry name" value="MFS_1"/>
    <property type="match status" value="1"/>
</dbReference>
<evidence type="ECO:0000256" key="3">
    <source>
        <dbReference type="ARBA" id="ARBA00022989"/>
    </source>
</evidence>
<feature type="transmembrane region" description="Helical" evidence="5">
    <location>
        <begin position="349"/>
        <end position="369"/>
    </location>
</feature>
<evidence type="ECO:0000256" key="5">
    <source>
        <dbReference type="SAM" id="Phobius"/>
    </source>
</evidence>
<evidence type="ECO:0000313" key="7">
    <source>
        <dbReference type="EMBL" id="AXK46549.1"/>
    </source>
</evidence>
<comment type="subcellular location">
    <subcellularLocation>
        <location evidence="1">Cell membrane</location>
        <topology evidence="1">Multi-pass membrane protein</topology>
    </subcellularLocation>
</comment>
<dbReference type="EMBL" id="QSWH01000002">
    <property type="protein sequence ID" value="RRR24290.1"/>
    <property type="molecule type" value="Genomic_DNA"/>
</dbReference>